<dbReference type="GO" id="GO:0005524">
    <property type="term" value="F:ATP binding"/>
    <property type="evidence" value="ECO:0007669"/>
    <property type="project" value="UniProtKB-KW"/>
</dbReference>
<gene>
    <name evidence="4" type="ORF">LSTR_LSTR016231</name>
</gene>
<reference evidence="4 5" key="1">
    <citation type="journal article" date="2017" name="Gigascience">
        <title>Genome sequence of the small brown planthopper, Laodelphax striatellus.</title>
        <authorList>
            <person name="Zhu J."/>
            <person name="Jiang F."/>
            <person name="Wang X."/>
            <person name="Yang P."/>
            <person name="Bao Y."/>
            <person name="Zhao W."/>
            <person name="Wang W."/>
            <person name="Lu H."/>
            <person name="Wang Q."/>
            <person name="Cui N."/>
            <person name="Li J."/>
            <person name="Chen X."/>
            <person name="Luo L."/>
            <person name="Yu J."/>
            <person name="Kang L."/>
            <person name="Cui F."/>
        </authorList>
    </citation>
    <scope>NUCLEOTIDE SEQUENCE [LARGE SCALE GENOMIC DNA]</scope>
    <source>
        <strain evidence="4">Lst14</strain>
    </source>
</reference>
<dbReference type="EMBL" id="QKKF02024195">
    <property type="protein sequence ID" value="RZF37498.1"/>
    <property type="molecule type" value="Genomic_DNA"/>
</dbReference>
<comment type="caution">
    <text evidence="4">The sequence shown here is derived from an EMBL/GenBank/DDBJ whole genome shotgun (WGS) entry which is preliminary data.</text>
</comment>
<comment type="similarity">
    <text evidence="1">Belongs to the heat shock protein 70 family.</text>
</comment>
<dbReference type="AlphaFoldDB" id="A0A482WVK9"/>
<evidence type="ECO:0000313" key="4">
    <source>
        <dbReference type="EMBL" id="RZF37498.1"/>
    </source>
</evidence>
<dbReference type="PANTHER" id="PTHR19375">
    <property type="entry name" value="HEAT SHOCK PROTEIN 70KDA"/>
    <property type="match status" value="1"/>
</dbReference>
<evidence type="ECO:0000256" key="1">
    <source>
        <dbReference type="ARBA" id="ARBA00007381"/>
    </source>
</evidence>
<keyword evidence="2" id="KW-0547">Nucleotide-binding</keyword>
<evidence type="ECO:0000256" key="2">
    <source>
        <dbReference type="ARBA" id="ARBA00022741"/>
    </source>
</evidence>
<proteinExistence type="inferred from homology"/>
<dbReference type="Pfam" id="PF00012">
    <property type="entry name" value="HSP70"/>
    <property type="match status" value="1"/>
</dbReference>
<dbReference type="InterPro" id="IPR013126">
    <property type="entry name" value="Hsp_70_fam"/>
</dbReference>
<dbReference type="SUPFAM" id="SSF100920">
    <property type="entry name" value="Heat shock protein 70kD (HSP70), peptide-binding domain"/>
    <property type="match status" value="1"/>
</dbReference>
<dbReference type="STRING" id="195883.A0A482WVK9"/>
<dbReference type="SMR" id="A0A482WVK9"/>
<organism evidence="4 5">
    <name type="scientific">Laodelphax striatellus</name>
    <name type="common">Small brown planthopper</name>
    <name type="synonym">Delphax striatella</name>
    <dbReference type="NCBI Taxonomy" id="195883"/>
    <lineage>
        <taxon>Eukaryota</taxon>
        <taxon>Metazoa</taxon>
        <taxon>Ecdysozoa</taxon>
        <taxon>Arthropoda</taxon>
        <taxon>Hexapoda</taxon>
        <taxon>Insecta</taxon>
        <taxon>Pterygota</taxon>
        <taxon>Neoptera</taxon>
        <taxon>Paraneoptera</taxon>
        <taxon>Hemiptera</taxon>
        <taxon>Auchenorrhyncha</taxon>
        <taxon>Fulgoroidea</taxon>
        <taxon>Delphacidae</taxon>
        <taxon>Criomorphinae</taxon>
        <taxon>Laodelphax</taxon>
    </lineage>
</organism>
<keyword evidence="5" id="KW-1185">Reference proteome</keyword>
<accession>A0A482WVK9</accession>
<evidence type="ECO:0000256" key="3">
    <source>
        <dbReference type="ARBA" id="ARBA00022840"/>
    </source>
</evidence>
<protein>
    <submittedName>
        <fullName evidence="4">Uncharacterized protein</fullName>
    </submittedName>
</protein>
<keyword evidence="3" id="KW-0067">ATP-binding</keyword>
<dbReference type="GO" id="GO:0140662">
    <property type="term" value="F:ATP-dependent protein folding chaperone"/>
    <property type="evidence" value="ECO:0007669"/>
    <property type="project" value="InterPro"/>
</dbReference>
<name>A0A482WVK9_LAOST</name>
<dbReference type="Gene3D" id="2.60.34.10">
    <property type="entry name" value="Substrate Binding Domain Of DNAk, Chain A, domain 1"/>
    <property type="match status" value="1"/>
</dbReference>
<evidence type="ECO:0000313" key="5">
    <source>
        <dbReference type="Proteomes" id="UP000291343"/>
    </source>
</evidence>
<dbReference type="InterPro" id="IPR029047">
    <property type="entry name" value="HSP70_peptide-bd_sf"/>
</dbReference>
<dbReference type="FunFam" id="2.60.34.10:FF:000002">
    <property type="entry name" value="Heat shock 70 kDa"/>
    <property type="match status" value="1"/>
</dbReference>
<sequence length="154" mass="17233">MAKIIERNSRIPCKQSQTFSTYADNQPAVTIQVFEGERAMTKDNNLLGTFDLTGIPPAPRGVPKIEVTFDLDANGILNVSAKETGTGITKNIVIKNDKGRLSKADIDRMVNEAEQYKEEDEKQRQRVSARNQLENYIFSIKQALDEAGTKLMAR</sequence>
<dbReference type="OrthoDB" id="2401965at2759"/>
<dbReference type="Proteomes" id="UP000291343">
    <property type="component" value="Unassembled WGS sequence"/>
</dbReference>
<dbReference type="InParanoid" id="A0A482WVK9"/>